<evidence type="ECO:0000313" key="2">
    <source>
        <dbReference type="EnsemblPlants" id="OBART12G19030.1"/>
    </source>
</evidence>
<feature type="domain" description="F-box" evidence="1">
    <location>
        <begin position="12"/>
        <end position="48"/>
    </location>
</feature>
<dbReference type="HOGENOM" id="CLU_188681_0_0_1"/>
<dbReference type="STRING" id="65489.A0A0D3HWU2"/>
<dbReference type="PANTHER" id="PTHR31672">
    <property type="entry name" value="BNACNNG10540D PROTEIN"/>
    <property type="match status" value="1"/>
</dbReference>
<dbReference type="EnsemblPlants" id="OBART12G19030.1">
    <property type="protein sequence ID" value="OBART12G19030.1"/>
    <property type="gene ID" value="OBART12G19030"/>
</dbReference>
<evidence type="ECO:0000313" key="3">
    <source>
        <dbReference type="Proteomes" id="UP000026960"/>
    </source>
</evidence>
<organism evidence="2">
    <name type="scientific">Oryza barthii</name>
    <dbReference type="NCBI Taxonomy" id="65489"/>
    <lineage>
        <taxon>Eukaryota</taxon>
        <taxon>Viridiplantae</taxon>
        <taxon>Streptophyta</taxon>
        <taxon>Embryophyta</taxon>
        <taxon>Tracheophyta</taxon>
        <taxon>Spermatophyta</taxon>
        <taxon>Magnoliopsida</taxon>
        <taxon>Liliopsida</taxon>
        <taxon>Poales</taxon>
        <taxon>Poaceae</taxon>
        <taxon>BOP clade</taxon>
        <taxon>Oryzoideae</taxon>
        <taxon>Oryzeae</taxon>
        <taxon>Oryzinae</taxon>
        <taxon>Oryza</taxon>
    </lineage>
</organism>
<protein>
    <recommendedName>
        <fullName evidence="1">F-box domain-containing protein</fullName>
    </recommendedName>
</protein>
<dbReference type="InterPro" id="IPR001810">
    <property type="entry name" value="F-box_dom"/>
</dbReference>
<proteinExistence type="predicted"/>
<dbReference type="Gene3D" id="1.20.1280.50">
    <property type="match status" value="1"/>
</dbReference>
<dbReference type="PaxDb" id="65489-OBART12G19030.1"/>
<dbReference type="Pfam" id="PF00646">
    <property type="entry name" value="F-box"/>
    <property type="match status" value="1"/>
</dbReference>
<name>A0A0D3HWU2_9ORYZ</name>
<reference evidence="2" key="1">
    <citation type="journal article" date="2009" name="Rice">
        <title>De Novo Next Generation Sequencing of Plant Genomes.</title>
        <authorList>
            <person name="Rounsley S."/>
            <person name="Marri P.R."/>
            <person name="Yu Y."/>
            <person name="He R."/>
            <person name="Sisneros N."/>
            <person name="Goicoechea J.L."/>
            <person name="Lee S.J."/>
            <person name="Angelova A."/>
            <person name="Kudrna D."/>
            <person name="Luo M."/>
            <person name="Affourtit J."/>
            <person name="Desany B."/>
            <person name="Knight J."/>
            <person name="Niazi F."/>
            <person name="Egholm M."/>
            <person name="Wing R.A."/>
        </authorList>
    </citation>
    <scope>NUCLEOTIDE SEQUENCE [LARGE SCALE GENOMIC DNA]</scope>
    <source>
        <strain evidence="2">cv. IRGC 105608</strain>
    </source>
</reference>
<reference evidence="2" key="2">
    <citation type="submission" date="2015-03" db="UniProtKB">
        <authorList>
            <consortium name="EnsemblPlants"/>
        </authorList>
    </citation>
    <scope>IDENTIFICATION</scope>
</reference>
<dbReference type="Gramene" id="OBART12G19030.1">
    <property type="protein sequence ID" value="OBART12G19030.1"/>
    <property type="gene ID" value="OBART12G19030"/>
</dbReference>
<dbReference type="AlphaFoldDB" id="A0A0D3HWU2"/>
<dbReference type="eggNOG" id="ENOG502R520">
    <property type="taxonomic scope" value="Eukaryota"/>
</dbReference>
<keyword evidence="3" id="KW-1185">Reference proteome</keyword>
<evidence type="ECO:0000259" key="1">
    <source>
        <dbReference type="Pfam" id="PF00646"/>
    </source>
</evidence>
<dbReference type="SUPFAM" id="SSF81383">
    <property type="entry name" value="F-box domain"/>
    <property type="match status" value="1"/>
</dbReference>
<accession>A0A0D3HWU2</accession>
<sequence>MPESSSAPARHIPDELVEDIFASMPARSVLRCRCLSLAWAAALSSDAFVDHHLRLPNRRRHGPKLCIPPVSASADTINITMSL</sequence>
<dbReference type="Proteomes" id="UP000026960">
    <property type="component" value="Chromosome 12"/>
</dbReference>
<dbReference type="InterPro" id="IPR050796">
    <property type="entry name" value="SCF_F-box_component"/>
</dbReference>
<dbReference type="InterPro" id="IPR036047">
    <property type="entry name" value="F-box-like_dom_sf"/>
</dbReference>